<proteinExistence type="predicted"/>
<sequence>MSVLLHLHYRLLVDRVHIADKVVTRLEEKFRAELYRFVAAAPAYQNWHAFVAKFLKGLHTEDLQWRNISHTLEPGNKSQLLNLPRLEIKDCWTVDDIENFKYCKPIIKNFETIDAIYIRRRRGESAKYKIQHYFVVPKDNYHDFKKQPITVIKEVCGIAQTTPKYQALDSRKGSTKEALVVGPNLDNFPIRIIGNTIKFGPRRAFLGRSPTRGRVTIAEMRVVRTVKTLQRNEEDSISRLKNISSRRRRITSTAKLTRLSKLFQIFRKHQKPMSSSDLDYNNMDIWQTDTTVENL</sequence>
<keyword evidence="2" id="KW-1185">Reference proteome</keyword>
<evidence type="ECO:0000313" key="2">
    <source>
        <dbReference type="Proteomes" id="UP000789572"/>
    </source>
</evidence>
<gene>
    <name evidence="1" type="ORF">POCULU_LOCUS7080</name>
</gene>
<dbReference type="AlphaFoldDB" id="A0A9N9C785"/>
<dbReference type="Proteomes" id="UP000789572">
    <property type="component" value="Unassembled WGS sequence"/>
</dbReference>
<dbReference type="OrthoDB" id="2340858at2759"/>
<name>A0A9N9C785_9GLOM</name>
<protein>
    <submittedName>
        <fullName evidence="1">10246_t:CDS:1</fullName>
    </submittedName>
</protein>
<evidence type="ECO:0000313" key="1">
    <source>
        <dbReference type="EMBL" id="CAG8593189.1"/>
    </source>
</evidence>
<accession>A0A9N9C785</accession>
<comment type="caution">
    <text evidence="1">The sequence shown here is derived from an EMBL/GenBank/DDBJ whole genome shotgun (WGS) entry which is preliminary data.</text>
</comment>
<reference evidence="1" key="1">
    <citation type="submission" date="2021-06" db="EMBL/GenBank/DDBJ databases">
        <authorList>
            <person name="Kallberg Y."/>
            <person name="Tangrot J."/>
            <person name="Rosling A."/>
        </authorList>
    </citation>
    <scope>NUCLEOTIDE SEQUENCE</scope>
    <source>
        <strain evidence="1">IA702</strain>
    </source>
</reference>
<organism evidence="1 2">
    <name type="scientific">Paraglomus occultum</name>
    <dbReference type="NCBI Taxonomy" id="144539"/>
    <lineage>
        <taxon>Eukaryota</taxon>
        <taxon>Fungi</taxon>
        <taxon>Fungi incertae sedis</taxon>
        <taxon>Mucoromycota</taxon>
        <taxon>Glomeromycotina</taxon>
        <taxon>Glomeromycetes</taxon>
        <taxon>Paraglomerales</taxon>
        <taxon>Paraglomeraceae</taxon>
        <taxon>Paraglomus</taxon>
    </lineage>
</organism>
<dbReference type="EMBL" id="CAJVPJ010001487">
    <property type="protein sequence ID" value="CAG8593189.1"/>
    <property type="molecule type" value="Genomic_DNA"/>
</dbReference>